<feature type="domain" description="TonB-dependent receptor-like beta-barrel" evidence="6">
    <location>
        <begin position="302"/>
        <end position="671"/>
    </location>
</feature>
<evidence type="ECO:0000313" key="8">
    <source>
        <dbReference type="EMBL" id="TMM29418.1"/>
    </source>
</evidence>
<accession>A0A5S3N281</accession>
<dbReference type="OrthoDB" id="1075473at2"/>
<reference evidence="8 9" key="1">
    <citation type="submission" date="2019-05" db="EMBL/GenBank/DDBJ databases">
        <title>Polaribacter aestuariivivens sp. nov., isolated from a tidal flat.</title>
        <authorList>
            <person name="Yoon J.-H."/>
        </authorList>
    </citation>
    <scope>NUCLEOTIDE SEQUENCE [LARGE SCALE GENOMIC DNA]</scope>
    <source>
        <strain evidence="8 9">DBTF-3</strain>
    </source>
</reference>
<evidence type="ECO:0000256" key="3">
    <source>
        <dbReference type="ARBA" id="ARBA00023237"/>
    </source>
</evidence>
<comment type="caution">
    <text evidence="8">The sequence shown here is derived from an EMBL/GenBank/DDBJ whole genome shotgun (WGS) entry which is preliminary data.</text>
</comment>
<keyword evidence="4" id="KW-0798">TonB box</keyword>
<dbReference type="InterPro" id="IPR012910">
    <property type="entry name" value="Plug_dom"/>
</dbReference>
<dbReference type="Gene3D" id="2.40.170.20">
    <property type="entry name" value="TonB-dependent receptor, beta-barrel domain"/>
    <property type="match status" value="1"/>
</dbReference>
<keyword evidence="5" id="KW-0732">Signal</keyword>
<dbReference type="GO" id="GO:0009279">
    <property type="term" value="C:cell outer membrane"/>
    <property type="evidence" value="ECO:0007669"/>
    <property type="project" value="UniProtKB-SubCell"/>
</dbReference>
<dbReference type="Pfam" id="PF07715">
    <property type="entry name" value="Plug"/>
    <property type="match status" value="1"/>
</dbReference>
<feature type="chain" id="PRO_5024405210" evidence="5">
    <location>
        <begin position="19"/>
        <end position="725"/>
    </location>
</feature>
<gene>
    <name evidence="8" type="ORF">FDT66_09845</name>
</gene>
<evidence type="ECO:0000256" key="2">
    <source>
        <dbReference type="ARBA" id="ARBA00023136"/>
    </source>
</evidence>
<dbReference type="AlphaFoldDB" id="A0A5S3N281"/>
<sequence>MKRILFLLFTIYPFSLIAQTTVSGKVTDSKNVPILGANVYLDGTYDGTSTNEKGEFTFKTAETGTQTLVVSFISFETYIKTANVKTLNKLKIKLRDDVNSLDAVVINAGTFEAGEKGKVTVLKPLDVVTTASALGDFVGALQTLPGTAAVAEDGRLFVRGGEAEETQIFIDGARVFTPFTPTTNNIPTRGRYSPFLFKGITFSTGGYSAEYGQALSSVLALSTIDEPDQEKTDISLMTVGLGIGNTQKWKKSSFSINTSYINLAPYNAVFKDRNTWNKPFQSANGEMVFRQKFKDDSMLKLYSAYSYSDFDVIQDDINFDDGLRFALQNRNLYFNASYKNKFGNNWKYETAISYTNDNSNIKVIDDQIKSNENSYHFKAKLRKRFSSRFRLNFGAEYFITNYDESYTPTNNNKFDYGFDNNIFASFVETDIFFSKNLAAKVGVRAENSELLNEFTVSPRASISYKSGKNSQFSLAYGQFYQNPNNEFLRFTQNLKAQNTSHLIANYQSVKQGQIFRIEAYYKDYNSLVKFDNNSTSFNDNQPNFNSTFNNNGFGFAKGIDVFWRQNGKIKNTDYWISYSYLDTERDYRNYPNAAQPNFASKHNLSIVTKHWIEDWKSQIGFSYQFASGRNYTNPNEAGFLNSQTKNFNNLSFNWAYLIDQQKILYFSVNNVLGTKNIFGYNYKNTPNMNGNFERQARIPNADSFFFVGFFWTISDDNKSNQLDNL</sequence>
<keyword evidence="8" id="KW-0675">Receptor</keyword>
<evidence type="ECO:0000259" key="7">
    <source>
        <dbReference type="Pfam" id="PF07715"/>
    </source>
</evidence>
<name>A0A5S3N281_9FLAO</name>
<dbReference type="Pfam" id="PF00593">
    <property type="entry name" value="TonB_dep_Rec_b-barrel"/>
    <property type="match status" value="1"/>
</dbReference>
<dbReference type="RefSeq" id="WP_138536048.1">
    <property type="nucleotide sequence ID" value="NZ_VANR01000005.1"/>
</dbReference>
<dbReference type="Pfam" id="PF13715">
    <property type="entry name" value="CarbopepD_reg_2"/>
    <property type="match status" value="1"/>
</dbReference>
<protein>
    <submittedName>
        <fullName evidence="8">TonB-dependent receptor</fullName>
    </submittedName>
</protein>
<dbReference type="InterPro" id="IPR000531">
    <property type="entry name" value="Beta-barrel_TonB"/>
</dbReference>
<dbReference type="SUPFAM" id="SSF49464">
    <property type="entry name" value="Carboxypeptidase regulatory domain-like"/>
    <property type="match status" value="1"/>
</dbReference>
<evidence type="ECO:0000256" key="5">
    <source>
        <dbReference type="SAM" id="SignalP"/>
    </source>
</evidence>
<comment type="similarity">
    <text evidence="4">Belongs to the TonB-dependent receptor family.</text>
</comment>
<dbReference type="Gene3D" id="2.60.40.1120">
    <property type="entry name" value="Carboxypeptidase-like, regulatory domain"/>
    <property type="match status" value="1"/>
</dbReference>
<evidence type="ECO:0000256" key="4">
    <source>
        <dbReference type="RuleBase" id="RU003357"/>
    </source>
</evidence>
<dbReference type="Proteomes" id="UP000307140">
    <property type="component" value="Unassembled WGS sequence"/>
</dbReference>
<organism evidence="8 9">
    <name type="scientific">Polaribacter aestuariivivens</name>
    <dbReference type="NCBI Taxonomy" id="2304626"/>
    <lineage>
        <taxon>Bacteria</taxon>
        <taxon>Pseudomonadati</taxon>
        <taxon>Bacteroidota</taxon>
        <taxon>Flavobacteriia</taxon>
        <taxon>Flavobacteriales</taxon>
        <taxon>Flavobacteriaceae</taxon>
    </lineage>
</organism>
<evidence type="ECO:0000256" key="1">
    <source>
        <dbReference type="ARBA" id="ARBA00004442"/>
    </source>
</evidence>
<comment type="subcellular location">
    <subcellularLocation>
        <location evidence="1 4">Cell outer membrane</location>
    </subcellularLocation>
</comment>
<dbReference type="InterPro" id="IPR008969">
    <property type="entry name" value="CarboxyPept-like_regulatory"/>
</dbReference>
<evidence type="ECO:0000259" key="6">
    <source>
        <dbReference type="Pfam" id="PF00593"/>
    </source>
</evidence>
<keyword evidence="9" id="KW-1185">Reference proteome</keyword>
<evidence type="ECO:0000313" key="9">
    <source>
        <dbReference type="Proteomes" id="UP000307140"/>
    </source>
</evidence>
<dbReference type="SUPFAM" id="SSF56935">
    <property type="entry name" value="Porins"/>
    <property type="match status" value="1"/>
</dbReference>
<proteinExistence type="inferred from homology"/>
<feature type="domain" description="TonB-dependent receptor plug" evidence="7">
    <location>
        <begin position="135"/>
        <end position="213"/>
    </location>
</feature>
<keyword evidence="3" id="KW-0998">Cell outer membrane</keyword>
<dbReference type="EMBL" id="VANR01000005">
    <property type="protein sequence ID" value="TMM29418.1"/>
    <property type="molecule type" value="Genomic_DNA"/>
</dbReference>
<feature type="signal peptide" evidence="5">
    <location>
        <begin position="1"/>
        <end position="18"/>
    </location>
</feature>
<keyword evidence="2 4" id="KW-0472">Membrane</keyword>
<dbReference type="InterPro" id="IPR036942">
    <property type="entry name" value="Beta-barrel_TonB_sf"/>
</dbReference>